<evidence type="ECO:0000313" key="3">
    <source>
        <dbReference type="Proteomes" id="UP000317010"/>
    </source>
</evidence>
<keyword evidence="3" id="KW-1185">Reference proteome</keyword>
<dbReference type="RefSeq" id="WP_144914417.1">
    <property type="nucleotide sequence ID" value="NZ_VLLI01000010.1"/>
</dbReference>
<evidence type="ECO:0000313" key="2">
    <source>
        <dbReference type="EMBL" id="TWI97596.1"/>
    </source>
</evidence>
<organism evidence="2 3">
    <name type="scientific">Mucilaginibacter frigoritolerans</name>
    <dbReference type="NCBI Taxonomy" id="652788"/>
    <lineage>
        <taxon>Bacteria</taxon>
        <taxon>Pseudomonadati</taxon>
        <taxon>Bacteroidota</taxon>
        <taxon>Sphingobacteriia</taxon>
        <taxon>Sphingobacteriales</taxon>
        <taxon>Sphingobacteriaceae</taxon>
        <taxon>Mucilaginibacter</taxon>
    </lineage>
</organism>
<feature type="signal peptide" evidence="1">
    <location>
        <begin position="1"/>
        <end position="27"/>
    </location>
</feature>
<feature type="chain" id="PRO_5021914186" evidence="1">
    <location>
        <begin position="28"/>
        <end position="218"/>
    </location>
</feature>
<sequence>MEYSKVKGFLFGAILLLLTATAANSQAQTFAEWFQQSKTQIKYLEQQIVALNACEVQFRQGYTMLKNEWGSIKNWKNSEYNLHSTYYNSLSQINPQVKNSTDLSGIQSEQQSIVSQFNDLNGLAGLTAQEQTYIGTVQQNLLAELNKDLTELQTILTPGGLVMSDDERIKRINRVTSAINDKYLFTCAFCRHVRVLVIQRNRDGNDAAEIGNLYGINP</sequence>
<proteinExistence type="predicted"/>
<dbReference type="AlphaFoldDB" id="A0A562TWX2"/>
<reference evidence="2 3" key="1">
    <citation type="submission" date="2019-07" db="EMBL/GenBank/DDBJ databases">
        <title>Genomic Encyclopedia of Archaeal and Bacterial Type Strains, Phase II (KMG-II): from individual species to whole genera.</title>
        <authorList>
            <person name="Goeker M."/>
        </authorList>
    </citation>
    <scope>NUCLEOTIDE SEQUENCE [LARGE SCALE GENOMIC DNA]</scope>
    <source>
        <strain evidence="2 3">ATCC BAA-1854</strain>
    </source>
</reference>
<protein>
    <submittedName>
        <fullName evidence="2">Uncharacterized protein</fullName>
    </submittedName>
</protein>
<name>A0A562TWX2_9SPHI</name>
<accession>A0A562TWX2</accession>
<gene>
    <name evidence="2" type="ORF">JN11_03418</name>
</gene>
<keyword evidence="1" id="KW-0732">Signal</keyword>
<dbReference type="OrthoDB" id="673795at2"/>
<evidence type="ECO:0000256" key="1">
    <source>
        <dbReference type="SAM" id="SignalP"/>
    </source>
</evidence>
<comment type="caution">
    <text evidence="2">The sequence shown here is derived from an EMBL/GenBank/DDBJ whole genome shotgun (WGS) entry which is preliminary data.</text>
</comment>
<dbReference type="EMBL" id="VLLI01000010">
    <property type="protein sequence ID" value="TWI97596.1"/>
    <property type="molecule type" value="Genomic_DNA"/>
</dbReference>
<dbReference type="Proteomes" id="UP000317010">
    <property type="component" value="Unassembled WGS sequence"/>
</dbReference>